<dbReference type="InterPro" id="IPR023765">
    <property type="entry name" value="SBP_5_CS"/>
</dbReference>
<feature type="signal peptide" evidence="4">
    <location>
        <begin position="1"/>
        <end position="36"/>
    </location>
</feature>
<evidence type="ECO:0000259" key="5">
    <source>
        <dbReference type="Pfam" id="PF00496"/>
    </source>
</evidence>
<evidence type="ECO:0000256" key="4">
    <source>
        <dbReference type="SAM" id="SignalP"/>
    </source>
</evidence>
<dbReference type="EMBL" id="LT607411">
    <property type="protein sequence ID" value="SCF05228.1"/>
    <property type="molecule type" value="Genomic_DNA"/>
</dbReference>
<reference evidence="7" key="1">
    <citation type="submission" date="2016-06" db="EMBL/GenBank/DDBJ databases">
        <authorList>
            <person name="Varghese N."/>
            <person name="Submissions Spin"/>
        </authorList>
    </citation>
    <scope>NUCLEOTIDE SEQUENCE [LARGE SCALE GENOMIC DNA]</scope>
    <source>
        <strain evidence="7">DSM 43909</strain>
    </source>
</reference>
<dbReference type="OrthoDB" id="9046151at2"/>
<evidence type="ECO:0000256" key="2">
    <source>
        <dbReference type="ARBA" id="ARBA00005695"/>
    </source>
</evidence>
<dbReference type="GO" id="GO:0043190">
    <property type="term" value="C:ATP-binding cassette (ABC) transporter complex"/>
    <property type="evidence" value="ECO:0007669"/>
    <property type="project" value="InterPro"/>
</dbReference>
<dbReference type="Proteomes" id="UP000198242">
    <property type="component" value="Chromosome I"/>
</dbReference>
<dbReference type="Pfam" id="PF00496">
    <property type="entry name" value="SBP_bac_5"/>
    <property type="match status" value="1"/>
</dbReference>
<organism evidence="6 7">
    <name type="scientific">Micromonospora viridifaciens</name>
    <dbReference type="NCBI Taxonomy" id="1881"/>
    <lineage>
        <taxon>Bacteria</taxon>
        <taxon>Bacillati</taxon>
        <taxon>Actinomycetota</taxon>
        <taxon>Actinomycetes</taxon>
        <taxon>Micromonosporales</taxon>
        <taxon>Micromonosporaceae</taxon>
        <taxon>Micromonospora</taxon>
    </lineage>
</organism>
<keyword evidence="7" id="KW-1185">Reference proteome</keyword>
<sequence>MSTTDNPLRSRLGTLRRVRSLALASAAATLALGLVACSGGPASTNAVGGGKGGKSIEATLAFTLSSGFDPANASSAVATAVNQHIFEGLVDLDPVTREPYLALAKADPVASADGLTYTVSLRDGAKFSDGTPVTADDVAWSFNRVLKPADPSAPPLMQGFVSFLDTVTAKDATTAEFKLKYPFALFAERIAVIKIVPKAKTADAAAAKAFDTAPIGSGPFKMDSASKESGIKLSKNPNYDGPRPAKVDTMTWNTTTESSARVSDLQGGRVQAVESVPYLNVDSLKGKYTVDVKQAFNQVFLMFNTAAQPFSDKRVRQALHYAIDKDAVIKTALNGYGSPATSYLDEGNKGYQKAGTVYDYNPDKAKALLKEAGVTNLSFQLDTTDNSVVKDVAPLVIEQWKKIGVDASLNTAPSAAIYGDVVPKDTFRVLMATGDPSVFGVDTDLLMRWYYYGETWPGKRYRWDDADRKAMADLLDKAAQTSDEAARKALWKQALDMAADEAALYPILHTKVVTAYDPAKLTGFSGAATTGLYFLGASRSG</sequence>
<accession>A0A1C4X9V6</accession>
<dbReference type="AlphaFoldDB" id="A0A1C4X9V6"/>
<keyword evidence="3 4" id="KW-0732">Signal</keyword>
<dbReference type="InterPro" id="IPR000914">
    <property type="entry name" value="SBP_5_dom"/>
</dbReference>
<evidence type="ECO:0000256" key="3">
    <source>
        <dbReference type="ARBA" id="ARBA00022729"/>
    </source>
</evidence>
<dbReference type="CDD" id="cd00995">
    <property type="entry name" value="PBP2_NikA_DppA_OppA_like"/>
    <property type="match status" value="1"/>
</dbReference>
<dbReference type="GO" id="GO:0015833">
    <property type="term" value="P:peptide transport"/>
    <property type="evidence" value="ECO:0007669"/>
    <property type="project" value="TreeGrafter"/>
</dbReference>
<dbReference type="GO" id="GO:0042597">
    <property type="term" value="C:periplasmic space"/>
    <property type="evidence" value="ECO:0007669"/>
    <property type="project" value="UniProtKB-ARBA"/>
</dbReference>
<gene>
    <name evidence="6" type="ORF">GA0074695_3134</name>
</gene>
<evidence type="ECO:0000256" key="1">
    <source>
        <dbReference type="ARBA" id="ARBA00004193"/>
    </source>
</evidence>
<evidence type="ECO:0000313" key="7">
    <source>
        <dbReference type="Proteomes" id="UP000198242"/>
    </source>
</evidence>
<dbReference type="GO" id="GO:1904680">
    <property type="term" value="F:peptide transmembrane transporter activity"/>
    <property type="evidence" value="ECO:0007669"/>
    <property type="project" value="TreeGrafter"/>
</dbReference>
<dbReference type="PANTHER" id="PTHR30290">
    <property type="entry name" value="PERIPLASMIC BINDING COMPONENT OF ABC TRANSPORTER"/>
    <property type="match status" value="1"/>
</dbReference>
<name>A0A1C4X9V6_MICVI</name>
<dbReference type="Gene3D" id="3.40.190.10">
    <property type="entry name" value="Periplasmic binding protein-like II"/>
    <property type="match status" value="1"/>
</dbReference>
<dbReference type="PROSITE" id="PS01040">
    <property type="entry name" value="SBP_BACTERIAL_5"/>
    <property type="match status" value="1"/>
</dbReference>
<dbReference type="RefSeq" id="WP_089006913.1">
    <property type="nucleotide sequence ID" value="NZ_LT607411.1"/>
</dbReference>
<feature type="chain" id="PRO_5038400365" evidence="4">
    <location>
        <begin position="37"/>
        <end position="541"/>
    </location>
</feature>
<evidence type="ECO:0000313" key="6">
    <source>
        <dbReference type="EMBL" id="SCF05228.1"/>
    </source>
</evidence>
<dbReference type="PIRSF" id="PIRSF002741">
    <property type="entry name" value="MppA"/>
    <property type="match status" value="1"/>
</dbReference>
<proteinExistence type="inferred from homology"/>
<dbReference type="SUPFAM" id="SSF53850">
    <property type="entry name" value="Periplasmic binding protein-like II"/>
    <property type="match status" value="1"/>
</dbReference>
<dbReference type="InterPro" id="IPR039424">
    <property type="entry name" value="SBP_5"/>
</dbReference>
<dbReference type="Gene3D" id="3.90.76.10">
    <property type="entry name" value="Dipeptide-binding Protein, Domain 1"/>
    <property type="match status" value="1"/>
</dbReference>
<comment type="subcellular location">
    <subcellularLocation>
        <location evidence="1">Cell membrane</location>
        <topology evidence="1">Lipid-anchor</topology>
    </subcellularLocation>
</comment>
<protein>
    <submittedName>
        <fullName evidence="6">Peptide/nickel transport system substrate-binding protein</fullName>
    </submittedName>
</protein>
<dbReference type="InterPro" id="IPR030678">
    <property type="entry name" value="Peptide/Ni-bd"/>
</dbReference>
<dbReference type="Gene3D" id="3.10.105.10">
    <property type="entry name" value="Dipeptide-binding Protein, Domain 3"/>
    <property type="match status" value="1"/>
</dbReference>
<comment type="similarity">
    <text evidence="2">Belongs to the bacterial solute-binding protein 5 family.</text>
</comment>
<feature type="domain" description="Solute-binding protein family 5" evidence="5">
    <location>
        <begin position="98"/>
        <end position="443"/>
    </location>
</feature>